<dbReference type="Proteomes" id="UP000294527">
    <property type="component" value="Unassembled WGS sequence"/>
</dbReference>
<reference evidence="3 4" key="1">
    <citation type="journal article" date="2019" name="Nat. Microbiol.">
        <title>Genomic variation and strain-specific functional adaptation in the human gut microbiome during early life.</title>
        <authorList>
            <person name="Vatanen T."/>
            <person name="Plichta D.R."/>
            <person name="Somani J."/>
            <person name="Munch P.C."/>
            <person name="Arthur T.D."/>
            <person name="Hall A.B."/>
            <person name="Rudolf S."/>
            <person name="Oakeley E.J."/>
            <person name="Ke X."/>
            <person name="Young R.A."/>
            <person name="Haiser H.J."/>
            <person name="Kolde R."/>
            <person name="Yassour M."/>
            <person name="Luopajarvi K."/>
            <person name="Siljander H."/>
            <person name="Virtanen S.M."/>
            <person name="Ilonen J."/>
            <person name="Uibo R."/>
            <person name="Tillmann V."/>
            <person name="Mokurov S."/>
            <person name="Dorshakova N."/>
            <person name="Porter J.A."/>
            <person name="McHardy A.C."/>
            <person name="Lahdesmaki H."/>
            <person name="Vlamakis H."/>
            <person name="Huttenhower C."/>
            <person name="Knip M."/>
            <person name="Xavier R.J."/>
        </authorList>
    </citation>
    <scope>NUCLEOTIDE SEQUENCE [LARGE SCALE GENOMIC DNA]</scope>
    <source>
        <strain evidence="3 4">RJX1047</strain>
    </source>
</reference>
<evidence type="ECO:0000313" key="3">
    <source>
        <dbReference type="EMBL" id="TDA76081.1"/>
    </source>
</evidence>
<dbReference type="NCBIfam" id="TIGR00696">
    <property type="entry name" value="wecG_tagA_cpsF"/>
    <property type="match status" value="1"/>
</dbReference>
<accession>A0A4R4GH89</accession>
<comment type="caution">
    <text evidence="3">The sequence shown here is derived from an EMBL/GenBank/DDBJ whole genome shotgun (WGS) entry which is preliminary data.</text>
</comment>
<keyword evidence="1" id="KW-0328">Glycosyltransferase</keyword>
<dbReference type="InterPro" id="IPR004629">
    <property type="entry name" value="WecG_TagA_CpsF"/>
</dbReference>
<organism evidence="3 4">
    <name type="scientific">Phocaeicola dorei</name>
    <dbReference type="NCBI Taxonomy" id="357276"/>
    <lineage>
        <taxon>Bacteria</taxon>
        <taxon>Pseudomonadati</taxon>
        <taxon>Bacteroidota</taxon>
        <taxon>Bacteroidia</taxon>
        <taxon>Bacteroidales</taxon>
        <taxon>Bacteroidaceae</taxon>
        <taxon>Phocaeicola</taxon>
    </lineage>
</organism>
<dbReference type="PANTHER" id="PTHR34136">
    <property type="match status" value="1"/>
</dbReference>
<dbReference type="RefSeq" id="WP_132140497.1">
    <property type="nucleotide sequence ID" value="NZ_CAXSRD010000011.1"/>
</dbReference>
<evidence type="ECO:0000256" key="2">
    <source>
        <dbReference type="ARBA" id="ARBA00022679"/>
    </source>
</evidence>
<protein>
    <submittedName>
        <fullName evidence="3">Glycosyltransferase</fullName>
    </submittedName>
</protein>
<evidence type="ECO:0000256" key="1">
    <source>
        <dbReference type="ARBA" id="ARBA00022676"/>
    </source>
</evidence>
<dbReference type="GO" id="GO:0016758">
    <property type="term" value="F:hexosyltransferase activity"/>
    <property type="evidence" value="ECO:0007669"/>
    <property type="project" value="TreeGrafter"/>
</dbReference>
<dbReference type="EMBL" id="SLTU01000001">
    <property type="protein sequence ID" value="TDA76081.1"/>
    <property type="molecule type" value="Genomic_DNA"/>
</dbReference>
<evidence type="ECO:0000313" key="4">
    <source>
        <dbReference type="Proteomes" id="UP000294527"/>
    </source>
</evidence>
<name>A0A4R4GH89_9BACT</name>
<dbReference type="PANTHER" id="PTHR34136:SF1">
    <property type="entry name" value="UDP-N-ACETYL-D-MANNOSAMINURONIC ACID TRANSFERASE"/>
    <property type="match status" value="1"/>
</dbReference>
<sequence length="254" mass="29509">MIEKRIPFMGITIDDLTLDEIVVNVFEMVDHRKPVQIVGVNVDQYLLVKRHEYSRKIFAEASLVFVDGKPIMYMSKLLGHPLKQRTTGPDLMENICKRGAERKYKIFLLGAGPGVAEKCGNVLMERYPGIQSVGSYSPPFGFQNDKKEIEKINFMLKESKADLLFVGMGSPKQDYFIYENMAKYQIPVSFSMGAALDFIAGNVKRAPRWMIECGLEWLYRVWQDPKRLWKRYFVHDMKIVPIFLRELLKTRKKI</sequence>
<dbReference type="AlphaFoldDB" id="A0A4R4GH89"/>
<keyword evidence="2 3" id="KW-0808">Transferase</keyword>
<dbReference type="Pfam" id="PF03808">
    <property type="entry name" value="Glyco_tran_WecG"/>
    <property type="match status" value="1"/>
</dbReference>
<gene>
    <name evidence="3" type="ORF">E1I98_06820</name>
</gene>
<proteinExistence type="predicted"/>
<dbReference type="CDD" id="cd06533">
    <property type="entry name" value="Glyco_transf_WecG_TagA"/>
    <property type="match status" value="1"/>
</dbReference>